<feature type="compositionally biased region" description="Low complexity" evidence="1">
    <location>
        <begin position="1"/>
        <end position="14"/>
    </location>
</feature>
<dbReference type="EMBL" id="CP002049">
    <property type="protein sequence ID" value="ADI15995.1"/>
    <property type="molecule type" value="Genomic_DNA"/>
</dbReference>
<dbReference type="HOGENOM" id="CLU_049311_4_1_0"/>
<dbReference type="Pfam" id="PF02585">
    <property type="entry name" value="PIG-L"/>
    <property type="match status" value="1"/>
</dbReference>
<organism evidence="2 3">
    <name type="scientific">Truepera radiovictrix (strain DSM 17093 / CIP 108686 / LMG 22925 / RQ-24)</name>
    <dbReference type="NCBI Taxonomy" id="649638"/>
    <lineage>
        <taxon>Bacteria</taxon>
        <taxon>Thermotogati</taxon>
        <taxon>Deinococcota</taxon>
        <taxon>Deinococci</taxon>
        <taxon>Trueperales</taxon>
        <taxon>Trueperaceae</taxon>
        <taxon>Truepera</taxon>
    </lineage>
</organism>
<gene>
    <name evidence="2" type="ordered locus">Trad_2897</name>
</gene>
<dbReference type="InterPro" id="IPR003737">
    <property type="entry name" value="GlcNAc_PI_deacetylase-related"/>
</dbReference>
<protein>
    <submittedName>
        <fullName evidence="2">LmbE family protein</fullName>
    </submittedName>
</protein>
<dbReference type="KEGG" id="tra:Trad_2897"/>
<dbReference type="Proteomes" id="UP000000379">
    <property type="component" value="Chromosome"/>
</dbReference>
<dbReference type="eggNOG" id="COG2120">
    <property type="taxonomic scope" value="Bacteria"/>
</dbReference>
<evidence type="ECO:0000313" key="3">
    <source>
        <dbReference type="Proteomes" id="UP000000379"/>
    </source>
</evidence>
<name>D7CVT4_TRURR</name>
<dbReference type="PANTHER" id="PTHR12993:SF11">
    <property type="entry name" value="N-ACETYLGLUCOSAMINYL-PHOSPHATIDYLINOSITOL DE-N-ACETYLASE"/>
    <property type="match status" value="1"/>
</dbReference>
<reference evidence="3" key="1">
    <citation type="submission" date="2010-05" db="EMBL/GenBank/DDBJ databases">
        <title>The complete genome of Truepera radiovictris DSM 17093.</title>
        <authorList>
            <consortium name="US DOE Joint Genome Institute (JGI-PGF)"/>
            <person name="Lucas S."/>
            <person name="Copeland A."/>
            <person name="Lapidus A."/>
            <person name="Glavina del Rio T."/>
            <person name="Dalin E."/>
            <person name="Tice H."/>
            <person name="Bruce D."/>
            <person name="Goodwin L."/>
            <person name="Pitluck S."/>
            <person name="Kyrpides N."/>
            <person name="Mavromatis K."/>
            <person name="Ovchinnikova G."/>
            <person name="Munk A.C."/>
            <person name="Detter J.C."/>
            <person name="Han C."/>
            <person name="Tapia R."/>
            <person name="Land M."/>
            <person name="Hauser L."/>
            <person name="Markowitz V."/>
            <person name="Cheng J.-F."/>
            <person name="Hugenholtz P."/>
            <person name="Woyke T."/>
            <person name="Wu D."/>
            <person name="Tindall B."/>
            <person name="Pomrenke H.G."/>
            <person name="Brambilla E."/>
            <person name="Klenk H.-P."/>
            <person name="Eisen J.A."/>
        </authorList>
    </citation>
    <scope>NUCLEOTIDE SEQUENCE [LARGE SCALE GENOMIC DNA]</scope>
    <source>
        <strain evidence="3">DSM 17093 / CIP 108686 / LMG 22925 / RQ-24</strain>
    </source>
</reference>
<accession>D7CVT4</accession>
<sequence length="274" mass="30123">MLPPMSHAPSATAPPSAPPAETERAELMLVVPHPDDEVFGCGGLFSRMADAGKPVVTVTLTRGGAGRTLGLCTQAELAAVRERELRAALAVLGVPHAYVFDYPDFVPDGERGLAAHAGLREVPDEAVLPRLVTLFKRHRPRSVVTFPPNGANGHPDHVVTHAWVVRALACYSEATGEHPALYFFANERPYQGAVREGFLDAETIRRLHLPPTHLVEVGPYIENKLRAMAQHETQARSVLAFMRLYPRRLLVEAFHRARPSYPDEEGARTVTWLT</sequence>
<dbReference type="AlphaFoldDB" id="D7CVT4"/>
<reference evidence="2 3" key="2">
    <citation type="journal article" date="2011" name="Stand. Genomic Sci.">
        <title>Complete genome sequence of Truepera radiovictrix type strain (RQ-24).</title>
        <authorList>
            <person name="Ivanova N."/>
            <person name="Rohde C."/>
            <person name="Munk C."/>
            <person name="Nolan M."/>
            <person name="Lucas S."/>
            <person name="Del Rio T.G."/>
            <person name="Tice H."/>
            <person name="Deshpande S."/>
            <person name="Cheng J.F."/>
            <person name="Tapia R."/>
            <person name="Han C."/>
            <person name="Goodwin L."/>
            <person name="Pitluck S."/>
            <person name="Liolios K."/>
            <person name="Mavromatis K."/>
            <person name="Mikhailova N."/>
            <person name="Pati A."/>
            <person name="Chen A."/>
            <person name="Palaniappan K."/>
            <person name="Land M."/>
            <person name="Hauser L."/>
            <person name="Chang Y.J."/>
            <person name="Jeffries C.D."/>
            <person name="Brambilla E."/>
            <person name="Rohde M."/>
            <person name="Goker M."/>
            <person name="Tindall B.J."/>
            <person name="Woyke T."/>
            <person name="Bristow J."/>
            <person name="Eisen J.A."/>
            <person name="Markowitz V."/>
            <person name="Hugenholtz P."/>
            <person name="Kyrpides N.C."/>
            <person name="Klenk H.P."/>
            <person name="Lapidus A."/>
        </authorList>
    </citation>
    <scope>NUCLEOTIDE SEQUENCE [LARGE SCALE GENOMIC DNA]</scope>
    <source>
        <strain evidence="3">DSM 17093 / CIP 108686 / LMG 22925 / RQ-24</strain>
    </source>
</reference>
<dbReference type="SUPFAM" id="SSF102588">
    <property type="entry name" value="LmbE-like"/>
    <property type="match status" value="1"/>
</dbReference>
<evidence type="ECO:0000313" key="2">
    <source>
        <dbReference type="EMBL" id="ADI15995.1"/>
    </source>
</evidence>
<evidence type="ECO:0000256" key="1">
    <source>
        <dbReference type="SAM" id="MobiDB-lite"/>
    </source>
</evidence>
<dbReference type="Gene3D" id="3.40.50.10320">
    <property type="entry name" value="LmbE-like"/>
    <property type="match status" value="1"/>
</dbReference>
<feature type="region of interest" description="Disordered" evidence="1">
    <location>
        <begin position="1"/>
        <end position="22"/>
    </location>
</feature>
<proteinExistence type="predicted"/>
<dbReference type="GO" id="GO:0016811">
    <property type="term" value="F:hydrolase activity, acting on carbon-nitrogen (but not peptide) bonds, in linear amides"/>
    <property type="evidence" value="ECO:0007669"/>
    <property type="project" value="TreeGrafter"/>
</dbReference>
<keyword evidence="3" id="KW-1185">Reference proteome</keyword>
<dbReference type="STRING" id="649638.Trad_2897"/>
<dbReference type="PANTHER" id="PTHR12993">
    <property type="entry name" value="N-ACETYLGLUCOSAMINYL-PHOSPHATIDYLINOSITOL DE-N-ACETYLASE-RELATED"/>
    <property type="match status" value="1"/>
</dbReference>
<dbReference type="InterPro" id="IPR024078">
    <property type="entry name" value="LmbE-like_dom_sf"/>
</dbReference>